<dbReference type="PROSITE" id="PS51257">
    <property type="entry name" value="PROKAR_LIPOPROTEIN"/>
    <property type="match status" value="1"/>
</dbReference>
<keyword evidence="1" id="KW-0812">Transmembrane</keyword>
<feature type="transmembrane region" description="Helical" evidence="1">
    <location>
        <begin position="309"/>
        <end position="328"/>
    </location>
</feature>
<reference evidence="2 3" key="1">
    <citation type="submission" date="2020-03" db="EMBL/GenBank/DDBJ databases">
        <title>Genomic Encyclopedia of Type Strains, Phase IV (KMG-IV): sequencing the most valuable type-strain genomes for metagenomic binning, comparative biology and taxonomic classification.</title>
        <authorList>
            <person name="Goeker M."/>
        </authorList>
    </citation>
    <scope>NUCLEOTIDE SEQUENCE [LARGE SCALE GENOMIC DNA]</scope>
    <source>
        <strain evidence="2 3">DSM 4733</strain>
    </source>
</reference>
<dbReference type="Proteomes" id="UP000564677">
    <property type="component" value="Unassembled WGS sequence"/>
</dbReference>
<name>A0A7X5ZWC8_9SPHN</name>
<comment type="caution">
    <text evidence="2">The sequence shown here is derived from an EMBL/GenBank/DDBJ whole genome shotgun (WGS) entry which is preliminary data.</text>
</comment>
<gene>
    <name evidence="2" type="ORF">FHR20_002255</name>
</gene>
<proteinExistence type="predicted"/>
<feature type="transmembrane region" description="Helical" evidence="1">
    <location>
        <begin position="164"/>
        <end position="190"/>
    </location>
</feature>
<feature type="transmembrane region" description="Helical" evidence="1">
    <location>
        <begin position="211"/>
        <end position="228"/>
    </location>
</feature>
<evidence type="ECO:0000313" key="2">
    <source>
        <dbReference type="EMBL" id="NIJ65293.1"/>
    </source>
</evidence>
<dbReference type="EMBL" id="JAASQV010000002">
    <property type="protein sequence ID" value="NIJ65293.1"/>
    <property type="molecule type" value="Genomic_DNA"/>
</dbReference>
<evidence type="ECO:0000313" key="3">
    <source>
        <dbReference type="Proteomes" id="UP000564677"/>
    </source>
</evidence>
<sequence length="516" mass="56558">MEPPAARWWETRWFALAAILASCVPLLAPDVPPLTDLPGHIGRFRVMLGTDADMLGRWYHFQWRLIGNLGADLLVAGLAPLTGLEPAVKLVTIATVALSAAGILWIAREIHGRVTPFALFALPLVYNYAFHFGFLNFALAAALALNGFALWLRLGRLGRTGLRAALFLPLACGIWVAHVMGWGMLGLMVFGAELGLRRRDGGGWIDAAMRAAIACLPLASPLLPLLLWRPDGGGGITERFFSLRKVSWLAIFLRDRWWPFDFCSVLLLWGLIYRSARNPRFGHSAALVGACLMLACAFVLIPYKLFGSAYADMRLAPFIVLFALLAIRVDKGIGARELRWLAVAGLAFFLARTAGTTISFWQYGREYDRQLAALDHVPRGARIVAFVGDNCVDPWALGRLDHLSGLAMARRAAFSNDQWELAGSALLTIDAPAMGAFAIDPSEVVLASPCRDKQDRMTIDQALRGFPRDAFDYVWLIAPPPFDARLLAGTTPVWRDGASGLYEIDRNRLSGGAPAH</sequence>
<dbReference type="RefSeq" id="WP_167299707.1">
    <property type="nucleotide sequence ID" value="NZ_JAASQV010000002.1"/>
</dbReference>
<protein>
    <recommendedName>
        <fullName evidence="4">Glycosyltransferase RgtA/B/C/D-like domain-containing protein</fullName>
    </recommendedName>
</protein>
<accession>A0A7X5ZWC8</accession>
<feature type="transmembrane region" description="Helical" evidence="1">
    <location>
        <begin position="87"/>
        <end position="107"/>
    </location>
</feature>
<evidence type="ECO:0008006" key="4">
    <source>
        <dbReference type="Google" id="ProtNLM"/>
    </source>
</evidence>
<organism evidence="2 3">
    <name type="scientific">Sphingomonas leidyi</name>
    <dbReference type="NCBI Taxonomy" id="68569"/>
    <lineage>
        <taxon>Bacteria</taxon>
        <taxon>Pseudomonadati</taxon>
        <taxon>Pseudomonadota</taxon>
        <taxon>Alphaproteobacteria</taxon>
        <taxon>Sphingomonadales</taxon>
        <taxon>Sphingomonadaceae</taxon>
        <taxon>Sphingomonas</taxon>
    </lineage>
</organism>
<dbReference type="AlphaFoldDB" id="A0A7X5ZWC8"/>
<evidence type="ECO:0000256" key="1">
    <source>
        <dbReference type="SAM" id="Phobius"/>
    </source>
</evidence>
<feature type="transmembrane region" description="Helical" evidence="1">
    <location>
        <begin position="128"/>
        <end position="152"/>
    </location>
</feature>
<keyword evidence="1" id="KW-0472">Membrane</keyword>
<keyword evidence="3" id="KW-1185">Reference proteome</keyword>
<feature type="transmembrane region" description="Helical" evidence="1">
    <location>
        <begin position="340"/>
        <end position="361"/>
    </location>
</feature>
<feature type="transmembrane region" description="Helical" evidence="1">
    <location>
        <begin position="285"/>
        <end position="303"/>
    </location>
</feature>
<keyword evidence="1" id="KW-1133">Transmembrane helix</keyword>
<feature type="transmembrane region" description="Helical" evidence="1">
    <location>
        <begin position="12"/>
        <end position="28"/>
    </location>
</feature>